<feature type="domain" description="Histidine kinase/HSP90-like ATPase" evidence="3">
    <location>
        <begin position="33"/>
        <end position="143"/>
    </location>
</feature>
<dbReference type="PANTHER" id="PTHR35526:SF3">
    <property type="entry name" value="ANTI-SIGMA-F FACTOR RSBW"/>
    <property type="match status" value="1"/>
</dbReference>
<dbReference type="GO" id="GO:0005524">
    <property type="term" value="F:ATP binding"/>
    <property type="evidence" value="ECO:0007669"/>
    <property type="project" value="UniProtKB-KW"/>
</dbReference>
<sequence>MDQCAASLEAVGAALGSATRPQALSLWTLPGGDLASASAARRHVVGTARSWGLARETTEALETVVSELAANALEHTASRSVAVTLARAGRSAVVTVTDEGAGDIPVAALPEGDDEHGRGLFMVAVLAHRWGERRSREGLTVWAEVVMGTKPPQEAVTKAGDANQCSTPCEHSAKLGVLPARSACSSEGALSCPHRLPVPAPPSASASSA</sequence>
<dbReference type="Gene3D" id="3.30.565.10">
    <property type="entry name" value="Histidine kinase-like ATPase, C-terminal domain"/>
    <property type="match status" value="1"/>
</dbReference>
<protein>
    <submittedName>
        <fullName evidence="4">ATP-binding region ATPase domain protein</fullName>
    </submittedName>
</protein>
<evidence type="ECO:0000256" key="1">
    <source>
        <dbReference type="ARBA" id="ARBA00022527"/>
    </source>
</evidence>
<evidence type="ECO:0000313" key="5">
    <source>
        <dbReference type="Proteomes" id="UP000008703"/>
    </source>
</evidence>
<dbReference type="InterPro" id="IPR050267">
    <property type="entry name" value="Anti-sigma-factor_SerPK"/>
</dbReference>
<evidence type="ECO:0000256" key="2">
    <source>
        <dbReference type="SAM" id="MobiDB-lite"/>
    </source>
</evidence>
<dbReference type="PANTHER" id="PTHR35526">
    <property type="entry name" value="ANTI-SIGMA-F FACTOR RSBW-RELATED"/>
    <property type="match status" value="1"/>
</dbReference>
<keyword evidence="1" id="KW-0808">Transferase</keyword>
<feature type="region of interest" description="Disordered" evidence="2">
    <location>
        <begin position="190"/>
        <end position="209"/>
    </location>
</feature>
<gene>
    <name evidence="4" type="ORF">Strvi_1157</name>
</gene>
<dbReference type="InterPro" id="IPR036890">
    <property type="entry name" value="HATPase_C_sf"/>
</dbReference>
<dbReference type="InterPro" id="IPR003594">
    <property type="entry name" value="HATPase_dom"/>
</dbReference>
<dbReference type="KEGG" id="svl:Strvi_1157"/>
<dbReference type="AlphaFoldDB" id="G2PAA5"/>
<evidence type="ECO:0000313" key="4">
    <source>
        <dbReference type="EMBL" id="AEM80914.1"/>
    </source>
</evidence>
<dbReference type="RefSeq" id="WP_014054426.1">
    <property type="nucleotide sequence ID" value="NC_015957.1"/>
</dbReference>
<evidence type="ECO:0000259" key="3">
    <source>
        <dbReference type="Pfam" id="PF13581"/>
    </source>
</evidence>
<dbReference type="Pfam" id="PF13581">
    <property type="entry name" value="HATPase_c_2"/>
    <property type="match status" value="1"/>
</dbReference>
<proteinExistence type="predicted"/>
<dbReference type="CDD" id="cd16936">
    <property type="entry name" value="HATPase_RsbW-like"/>
    <property type="match status" value="1"/>
</dbReference>
<dbReference type="GO" id="GO:0004674">
    <property type="term" value="F:protein serine/threonine kinase activity"/>
    <property type="evidence" value="ECO:0007669"/>
    <property type="project" value="UniProtKB-KW"/>
</dbReference>
<dbReference type="SUPFAM" id="SSF55874">
    <property type="entry name" value="ATPase domain of HSP90 chaperone/DNA topoisomerase II/histidine kinase"/>
    <property type="match status" value="1"/>
</dbReference>
<dbReference type="eggNOG" id="COG2208">
    <property type="taxonomic scope" value="Bacteria"/>
</dbReference>
<name>G2PAA5_STRV4</name>
<keyword evidence="5" id="KW-1185">Reference proteome</keyword>
<keyword evidence="4" id="KW-0547">Nucleotide-binding</keyword>
<keyword evidence="1" id="KW-0723">Serine/threonine-protein kinase</keyword>
<keyword evidence="1" id="KW-0418">Kinase</keyword>
<dbReference type="Proteomes" id="UP000008703">
    <property type="component" value="Chromosome"/>
</dbReference>
<dbReference type="EMBL" id="CP002994">
    <property type="protein sequence ID" value="AEM80914.1"/>
    <property type="molecule type" value="Genomic_DNA"/>
</dbReference>
<dbReference type="HOGENOM" id="CLU_1314822_0_0_11"/>
<reference evidence="4" key="1">
    <citation type="submission" date="2011-08" db="EMBL/GenBank/DDBJ databases">
        <title>Complete sequence of chromosome of Streptomyces violaceusniger Tu 4113.</title>
        <authorList>
            <consortium name="US DOE Joint Genome Institute"/>
            <person name="Lucas S."/>
            <person name="Han J."/>
            <person name="Lapidus A."/>
            <person name="Cheng J.-F."/>
            <person name="Goodwin L."/>
            <person name="Pitluck S."/>
            <person name="Peters L."/>
            <person name="Ivanova N."/>
            <person name="Daligault H."/>
            <person name="Detter J.C."/>
            <person name="Han C."/>
            <person name="Tapia R."/>
            <person name="Land M."/>
            <person name="Hauser L."/>
            <person name="Kyrpides N."/>
            <person name="Ivanova N."/>
            <person name="Pagani I."/>
            <person name="Hagen A."/>
            <person name="Katz L."/>
            <person name="Fiedler H.-P."/>
            <person name="Keasling J."/>
            <person name="Fortman J."/>
            <person name="Woyke T."/>
        </authorList>
    </citation>
    <scope>NUCLEOTIDE SEQUENCE [LARGE SCALE GENOMIC DNA]</scope>
    <source>
        <strain evidence="4">Tu 4113</strain>
    </source>
</reference>
<keyword evidence="4" id="KW-0067">ATP-binding</keyword>
<organism evidence="4 5">
    <name type="scientific">Streptomyces violaceusniger (strain Tu 4113)</name>
    <dbReference type="NCBI Taxonomy" id="653045"/>
    <lineage>
        <taxon>Bacteria</taxon>
        <taxon>Bacillati</taxon>
        <taxon>Actinomycetota</taxon>
        <taxon>Actinomycetes</taxon>
        <taxon>Kitasatosporales</taxon>
        <taxon>Streptomycetaceae</taxon>
        <taxon>Streptomyces</taxon>
        <taxon>Streptomyces violaceusniger group</taxon>
    </lineage>
</organism>
<accession>G2PAA5</accession>